<reference evidence="4" key="1">
    <citation type="submission" date="2020-04" db="EMBL/GenBank/DDBJ databases">
        <title>Genome Assembly and Annotation of Botryosphaeria dothidea sdau 11-99, a Latent Pathogen of Apple Fruit Ring Rot in China.</title>
        <authorList>
            <person name="Yu C."/>
            <person name="Diao Y."/>
            <person name="Lu Q."/>
            <person name="Zhao J."/>
            <person name="Cui S."/>
            <person name="Peng C."/>
            <person name="He B."/>
            <person name="Liu H."/>
        </authorList>
    </citation>
    <scope>NUCLEOTIDE SEQUENCE [LARGE SCALE GENOMIC DNA]</scope>
    <source>
        <strain evidence="4">Sdau11-99</strain>
    </source>
</reference>
<dbReference type="AlphaFoldDB" id="A0A8H4J2H3"/>
<accession>A0A8H4J2H3</accession>
<evidence type="ECO:0000256" key="1">
    <source>
        <dbReference type="ARBA" id="ARBA00009199"/>
    </source>
</evidence>
<evidence type="ECO:0000256" key="2">
    <source>
        <dbReference type="ARBA" id="ARBA00022801"/>
    </source>
</evidence>
<proteinExistence type="inferred from homology"/>
<protein>
    <submittedName>
        <fullName evidence="4">Acetamidase</fullName>
    </submittedName>
</protein>
<dbReference type="InterPro" id="IPR036928">
    <property type="entry name" value="AS_sf"/>
</dbReference>
<comment type="caution">
    <text evidence="4">The sequence shown here is derived from an EMBL/GenBank/DDBJ whole genome shotgun (WGS) entry which is preliminary data.</text>
</comment>
<dbReference type="EMBL" id="WWBZ02000013">
    <property type="protein sequence ID" value="KAF4310714.1"/>
    <property type="molecule type" value="Genomic_DNA"/>
</dbReference>
<name>A0A8H4J2H3_9PEZI</name>
<keyword evidence="2" id="KW-0378">Hydrolase</keyword>
<dbReference type="Pfam" id="PF01425">
    <property type="entry name" value="Amidase"/>
    <property type="match status" value="1"/>
</dbReference>
<comment type="similarity">
    <text evidence="1">Belongs to the amidase family.</text>
</comment>
<sequence>MDWHQIATAKRASLLQVIPAEWRLLSDQIPPPSSLRDVTAFIRQHLSPLELDITNAPAHVLLARLGSREYSAVEVTRAFCHRASLAHQLTNCLSETLFPAALAHAASLDAHLAATSTPVGPLHGLPVSLKDRFNVSGTDSACGYIAWLNAPKRPADEGALVRALRRAGAVLFVKTAVPTSMLMGETTSNIGGATRNPRNRLLSAGGASGGEGALLACRGSPAGWGSDIAGSVRIPAAFNGLCGLRPSYGRVPGDGLATSLPGLPVAQSVVGPMGVEVEGVVGAMRWVLGEEGGGLWREACEVVDLPWREGVWRSARARVCREGQVDGTLVFAVMGCDGEVRPHPPVRRAVGVVVRALRARGYEEANVFVDIRRNNKIQVIDWDPPPHAPATNLLFQIFGSTAGQTVRAAIDASGEPPIPQLREWYYQESEQQQQPASSTEFWQLCQMRDEYRAKYHRYWADSRMRTRSGRCVDGVILPVAPSAAVEEGRFEYYAYSAIASVLDYTAGTFPVTVADSEIDVEDGEEYQPLSETDRRNWQSYRKDLFHGTPVGLQVMGQRLQEEKVLAMMEAIVQAVKESDGHGY</sequence>
<evidence type="ECO:0000313" key="4">
    <source>
        <dbReference type="EMBL" id="KAF4310714.1"/>
    </source>
</evidence>
<feature type="domain" description="Amidase" evidence="3">
    <location>
        <begin position="74"/>
        <end position="565"/>
    </location>
</feature>
<dbReference type="InterPro" id="IPR023631">
    <property type="entry name" value="Amidase_dom"/>
</dbReference>
<gene>
    <name evidence="4" type="ORF">GTA08_BOTSDO13741</name>
</gene>
<dbReference type="GO" id="GO:0016787">
    <property type="term" value="F:hydrolase activity"/>
    <property type="evidence" value="ECO:0007669"/>
    <property type="project" value="UniProtKB-KW"/>
</dbReference>
<organism evidence="4 5">
    <name type="scientific">Botryosphaeria dothidea</name>
    <dbReference type="NCBI Taxonomy" id="55169"/>
    <lineage>
        <taxon>Eukaryota</taxon>
        <taxon>Fungi</taxon>
        <taxon>Dikarya</taxon>
        <taxon>Ascomycota</taxon>
        <taxon>Pezizomycotina</taxon>
        <taxon>Dothideomycetes</taxon>
        <taxon>Dothideomycetes incertae sedis</taxon>
        <taxon>Botryosphaeriales</taxon>
        <taxon>Botryosphaeriaceae</taxon>
        <taxon>Botryosphaeria</taxon>
    </lineage>
</organism>
<dbReference type="PANTHER" id="PTHR46072">
    <property type="entry name" value="AMIDASE-RELATED-RELATED"/>
    <property type="match status" value="1"/>
</dbReference>
<dbReference type="PIRSF" id="PIRSF001221">
    <property type="entry name" value="Amidase_fungi"/>
    <property type="match status" value="1"/>
</dbReference>
<dbReference type="SUPFAM" id="SSF75304">
    <property type="entry name" value="Amidase signature (AS) enzymes"/>
    <property type="match status" value="1"/>
</dbReference>
<evidence type="ECO:0000313" key="5">
    <source>
        <dbReference type="Proteomes" id="UP000572817"/>
    </source>
</evidence>
<dbReference type="PANTHER" id="PTHR46072:SF2">
    <property type="entry name" value="AMIDASE (EUROFUNG)"/>
    <property type="match status" value="1"/>
</dbReference>
<dbReference type="Gene3D" id="3.90.1300.10">
    <property type="entry name" value="Amidase signature (AS) domain"/>
    <property type="match status" value="1"/>
</dbReference>
<dbReference type="Proteomes" id="UP000572817">
    <property type="component" value="Unassembled WGS sequence"/>
</dbReference>
<dbReference type="OrthoDB" id="3926807at2759"/>
<keyword evidence="5" id="KW-1185">Reference proteome</keyword>
<evidence type="ECO:0000259" key="3">
    <source>
        <dbReference type="Pfam" id="PF01425"/>
    </source>
</evidence>